<comment type="caution">
    <text evidence="1">The sequence shown here is derived from an EMBL/GenBank/DDBJ whole genome shotgun (WGS) entry which is preliminary data.</text>
</comment>
<sequence>MLSDTPAELLQLTFRADLDLLVGRWTHQPEPALLPAAYQQLTHAALAHNCRYWLQDIRRRIVNDPAITRWLLAEYFPDMARRLAGLRVAYLTSPALLAHIMADPTFKPVEYYDSQPYQIHFFGDEGAAVAWLKEGQATRTTQKRNG</sequence>
<dbReference type="EMBL" id="JABKAV010000006">
    <property type="protein sequence ID" value="NVO84033.1"/>
    <property type="molecule type" value="Genomic_DNA"/>
</dbReference>
<organism evidence="1 2">
    <name type="scientific">Hymenobacter terrestris</name>
    <dbReference type="NCBI Taxonomy" id="2748310"/>
    <lineage>
        <taxon>Bacteria</taxon>
        <taxon>Pseudomonadati</taxon>
        <taxon>Bacteroidota</taxon>
        <taxon>Cytophagia</taxon>
        <taxon>Cytophagales</taxon>
        <taxon>Hymenobacteraceae</taxon>
        <taxon>Hymenobacter</taxon>
    </lineage>
</organism>
<evidence type="ECO:0000313" key="2">
    <source>
        <dbReference type="Proteomes" id="UP000626554"/>
    </source>
</evidence>
<dbReference type="RefSeq" id="WP_176898185.1">
    <property type="nucleotide sequence ID" value="NZ_JABKAV010000006.1"/>
</dbReference>
<proteinExistence type="predicted"/>
<evidence type="ECO:0008006" key="3">
    <source>
        <dbReference type="Google" id="ProtNLM"/>
    </source>
</evidence>
<protein>
    <recommendedName>
        <fullName evidence="3">STAS/SEC14 domain-containing protein</fullName>
    </recommendedName>
</protein>
<reference evidence="1 2" key="1">
    <citation type="submission" date="2020-05" db="EMBL/GenBank/DDBJ databases">
        <title>Hymenobacter terrestris sp. nov. and Hymenobacter lapidiphilus sp. nov., isolated from regoliths in Antarctica.</title>
        <authorList>
            <person name="Sedlacek I."/>
            <person name="Pantucek R."/>
            <person name="Zeman M."/>
            <person name="Holochova P."/>
            <person name="Kralova S."/>
            <person name="Stankova E."/>
            <person name="Sedo O."/>
            <person name="Micenkova L."/>
            <person name="Svec P."/>
            <person name="Gupta V."/>
            <person name="Sood U."/>
            <person name="Korpole U.S."/>
            <person name="Lal R."/>
        </authorList>
    </citation>
    <scope>NUCLEOTIDE SEQUENCE [LARGE SCALE GENOMIC DNA]</scope>
    <source>
        <strain evidence="1 2">P5252</strain>
    </source>
</reference>
<gene>
    <name evidence="1" type="ORF">HW556_03980</name>
</gene>
<keyword evidence="2" id="KW-1185">Reference proteome</keyword>
<accession>A0ABX2PZD7</accession>
<evidence type="ECO:0000313" key="1">
    <source>
        <dbReference type="EMBL" id="NVO84033.1"/>
    </source>
</evidence>
<name>A0ABX2PZD7_9BACT</name>
<dbReference type="Proteomes" id="UP000626554">
    <property type="component" value="Unassembled WGS sequence"/>
</dbReference>